<protein>
    <recommendedName>
        <fullName evidence="3">Mediator of RNA polymerase II transcription subunit 22</fullName>
    </recommendedName>
</protein>
<keyword evidence="2" id="KW-1185">Reference proteome</keyword>
<evidence type="ECO:0000313" key="1">
    <source>
        <dbReference type="EMBL" id="PNH07289.1"/>
    </source>
</evidence>
<evidence type="ECO:0008006" key="3">
    <source>
        <dbReference type="Google" id="ProtNLM"/>
    </source>
</evidence>
<accession>A0A2J8A452</accession>
<reference evidence="1 2" key="1">
    <citation type="journal article" date="2017" name="Mol. Biol. Evol.">
        <title>The 4-celled Tetrabaena socialis nuclear genome reveals the essential components for genetic control of cell number at the origin of multicellularity in the volvocine lineage.</title>
        <authorList>
            <person name="Featherston J."/>
            <person name="Arakaki Y."/>
            <person name="Hanschen E.R."/>
            <person name="Ferris P.J."/>
            <person name="Michod R.E."/>
            <person name="Olson B.J.S.C."/>
            <person name="Nozaki H."/>
            <person name="Durand P.M."/>
        </authorList>
    </citation>
    <scope>NUCLEOTIDE SEQUENCE [LARGE SCALE GENOMIC DNA]</scope>
    <source>
        <strain evidence="1 2">NIES-571</strain>
    </source>
</reference>
<sequence length="159" mass="17539">MAGSEDGWAQLDEQLNKMVQNFTDLVKASRIPDESADELSASRERKVPGDLQEVLAEKLLFSAYMCLHNISQLKKVAALSDHTTQIGNARAVKSQMQRADDTITSKLAGIKAEALELLGELEESYYSSKHKGRPAESGVSEQLRELCELALESHAGHRK</sequence>
<comment type="caution">
    <text evidence="1">The sequence shown here is derived from an EMBL/GenBank/DDBJ whole genome shotgun (WGS) entry which is preliminary data.</text>
</comment>
<name>A0A2J8A452_9CHLO</name>
<dbReference type="OrthoDB" id="536673at2759"/>
<organism evidence="1 2">
    <name type="scientific">Tetrabaena socialis</name>
    <dbReference type="NCBI Taxonomy" id="47790"/>
    <lineage>
        <taxon>Eukaryota</taxon>
        <taxon>Viridiplantae</taxon>
        <taxon>Chlorophyta</taxon>
        <taxon>core chlorophytes</taxon>
        <taxon>Chlorophyceae</taxon>
        <taxon>CS clade</taxon>
        <taxon>Chlamydomonadales</taxon>
        <taxon>Tetrabaenaceae</taxon>
        <taxon>Tetrabaena</taxon>
    </lineage>
</organism>
<evidence type="ECO:0000313" key="2">
    <source>
        <dbReference type="Proteomes" id="UP000236333"/>
    </source>
</evidence>
<gene>
    <name evidence="1" type="ORF">TSOC_006262</name>
</gene>
<dbReference type="Proteomes" id="UP000236333">
    <property type="component" value="Unassembled WGS sequence"/>
</dbReference>
<dbReference type="EMBL" id="PGGS01000187">
    <property type="protein sequence ID" value="PNH07289.1"/>
    <property type="molecule type" value="Genomic_DNA"/>
</dbReference>
<proteinExistence type="predicted"/>
<dbReference type="AlphaFoldDB" id="A0A2J8A452"/>